<feature type="domain" description="Galactofuranosyltransferase-2 C-terminal" evidence="7">
    <location>
        <begin position="445"/>
        <end position="631"/>
    </location>
</feature>
<dbReference type="InterPro" id="IPR029044">
    <property type="entry name" value="Nucleotide-diphossugar_trans"/>
</dbReference>
<protein>
    <submittedName>
        <fullName evidence="8">Glycosyltransferase</fullName>
    </submittedName>
</protein>
<dbReference type="EMBL" id="BAABGN010000006">
    <property type="protein sequence ID" value="GAA4421606.1"/>
    <property type="molecule type" value="Genomic_DNA"/>
</dbReference>
<dbReference type="SUPFAM" id="SSF53448">
    <property type="entry name" value="Nucleotide-diphospho-sugar transferases"/>
    <property type="match status" value="1"/>
</dbReference>
<evidence type="ECO:0000313" key="9">
    <source>
        <dbReference type="Proteomes" id="UP001500622"/>
    </source>
</evidence>
<keyword evidence="4" id="KW-0808">Transferase</keyword>
<proteinExistence type="inferred from homology"/>
<dbReference type="PANTHER" id="PTHR43179:SF12">
    <property type="entry name" value="GALACTOFURANOSYLTRANSFERASE GLFT2"/>
    <property type="match status" value="1"/>
</dbReference>
<sequence>MTIVQNVVLPHDDVRLPLYVESPARTGATPSCVPGIDVRSRHAATLQGGHRFSFATYFNGFPATFWCRLTAVRDVTLRLRLTGSGRVTVYRSDATGAATLVAERMFGATGALAGQDVSSEAVAETAVDIAVALSLDGFEDGGWYWFDLEATNDVELVHGSWDVTEDQAPGRPEAADARTTIGITTLDKPDYCVRTLRALAHSPEAISVIDQIVVVDQGTAKVDAEQGFGEVAAALGGKLVVVDQPNLGGSGGFSRAMLEALEGGSASVLIMDDDVEIEPESVLRAVRFAAACRQPTIVGGHMFDLQHPTVLHSWSETVEQSNFMWGAAAKAAERHDLADSGLRDAEWMHRVGRADYNGWWMCLIPAEVLRRIGLAAPFFIKWDDAEYGLRAAERGIPTVSLPGVALWHISWLDKDDTIDWQAYFHERNRLVAALLHAERPRGGKLLRDYRRLHLKQLLCMQYYAVALRHRALRDVLAGPAGMHASLATALPEARALAEVFPETRSRPIPPGPPVTRASCEPRPGPKGLALALFTLRATIRHLAVPVRASRPQRVLAKGEATWWHVPFYDSVLVEKADHTGVNWYRREPRTFSHLWFESLWLTWVTARRWTELSARYRAAMPDLTDPPTWARTTGRAADPRRERDEGPRRHPA</sequence>
<organism evidence="8 9">
    <name type="scientific">Georgenia halophila</name>
    <dbReference type="NCBI Taxonomy" id="620889"/>
    <lineage>
        <taxon>Bacteria</taxon>
        <taxon>Bacillati</taxon>
        <taxon>Actinomycetota</taxon>
        <taxon>Actinomycetes</taxon>
        <taxon>Micrococcales</taxon>
        <taxon>Bogoriellaceae</taxon>
        <taxon>Georgenia</taxon>
    </lineage>
</organism>
<accession>A0ABP8L4P2</accession>
<evidence type="ECO:0000256" key="3">
    <source>
        <dbReference type="ARBA" id="ARBA00022676"/>
    </source>
</evidence>
<dbReference type="Gene3D" id="3.90.550.60">
    <property type="match status" value="1"/>
</dbReference>
<dbReference type="Pfam" id="PF19320">
    <property type="entry name" value="GlfT2_domain3"/>
    <property type="match status" value="1"/>
</dbReference>
<gene>
    <name evidence="8" type="ORF">GCM10023169_14630</name>
</gene>
<feature type="domain" description="Galactofuranosyltransferase GlfT2 N-terminal" evidence="6">
    <location>
        <begin position="36"/>
        <end position="161"/>
    </location>
</feature>
<reference evidence="9" key="1">
    <citation type="journal article" date="2019" name="Int. J. Syst. Evol. Microbiol.">
        <title>The Global Catalogue of Microorganisms (GCM) 10K type strain sequencing project: providing services to taxonomists for standard genome sequencing and annotation.</title>
        <authorList>
            <consortium name="The Broad Institute Genomics Platform"/>
            <consortium name="The Broad Institute Genome Sequencing Center for Infectious Disease"/>
            <person name="Wu L."/>
            <person name="Ma J."/>
        </authorList>
    </citation>
    <scope>NUCLEOTIDE SEQUENCE [LARGE SCALE GENOMIC DNA]</scope>
    <source>
        <strain evidence="9">JCM 17810</strain>
    </source>
</reference>
<keyword evidence="3" id="KW-0328">Glycosyltransferase</keyword>
<name>A0ABP8L4P2_9MICO</name>
<dbReference type="InterPro" id="IPR040492">
    <property type="entry name" value="GlfT2_N"/>
</dbReference>
<dbReference type="InterPro" id="IPR045699">
    <property type="entry name" value="GlfT2_C"/>
</dbReference>
<evidence type="ECO:0000256" key="1">
    <source>
        <dbReference type="ARBA" id="ARBA00004776"/>
    </source>
</evidence>
<dbReference type="Pfam" id="PF13641">
    <property type="entry name" value="Glyco_tranf_2_3"/>
    <property type="match status" value="1"/>
</dbReference>
<dbReference type="Pfam" id="PF17994">
    <property type="entry name" value="Glft2_N"/>
    <property type="match status" value="1"/>
</dbReference>
<evidence type="ECO:0000259" key="7">
    <source>
        <dbReference type="Pfam" id="PF19320"/>
    </source>
</evidence>
<dbReference type="RefSeq" id="WP_345215597.1">
    <property type="nucleotide sequence ID" value="NZ_BAABGN010000006.1"/>
</dbReference>
<keyword evidence="9" id="KW-1185">Reference proteome</keyword>
<feature type="compositionally biased region" description="Basic and acidic residues" evidence="5">
    <location>
        <begin position="637"/>
        <end position="652"/>
    </location>
</feature>
<evidence type="ECO:0000256" key="2">
    <source>
        <dbReference type="ARBA" id="ARBA00006739"/>
    </source>
</evidence>
<evidence type="ECO:0000256" key="4">
    <source>
        <dbReference type="ARBA" id="ARBA00022679"/>
    </source>
</evidence>
<feature type="region of interest" description="Disordered" evidence="5">
    <location>
        <begin position="625"/>
        <end position="652"/>
    </location>
</feature>
<dbReference type="PANTHER" id="PTHR43179">
    <property type="entry name" value="RHAMNOSYLTRANSFERASE WBBL"/>
    <property type="match status" value="1"/>
</dbReference>
<comment type="caution">
    <text evidence="8">The sequence shown here is derived from an EMBL/GenBank/DDBJ whole genome shotgun (WGS) entry which is preliminary data.</text>
</comment>
<comment type="pathway">
    <text evidence="1">Cell wall biogenesis; cell wall polysaccharide biosynthesis.</text>
</comment>
<comment type="similarity">
    <text evidence="2">Belongs to the glycosyltransferase 2 family.</text>
</comment>
<evidence type="ECO:0000256" key="5">
    <source>
        <dbReference type="SAM" id="MobiDB-lite"/>
    </source>
</evidence>
<dbReference type="Proteomes" id="UP001500622">
    <property type="component" value="Unassembled WGS sequence"/>
</dbReference>
<evidence type="ECO:0000313" key="8">
    <source>
        <dbReference type="EMBL" id="GAA4421606.1"/>
    </source>
</evidence>
<evidence type="ECO:0000259" key="6">
    <source>
        <dbReference type="Pfam" id="PF17994"/>
    </source>
</evidence>